<dbReference type="Pfam" id="PF20584">
    <property type="entry name" value="DUF6787"/>
    <property type="match status" value="1"/>
</dbReference>
<dbReference type="EMBL" id="BAMD01000033">
    <property type="protein sequence ID" value="GAF03912.1"/>
    <property type="molecule type" value="Genomic_DNA"/>
</dbReference>
<evidence type="ECO:0000313" key="4">
    <source>
        <dbReference type="Proteomes" id="UP000019402"/>
    </source>
</evidence>
<protein>
    <recommendedName>
        <fullName evidence="2">DUF6787 domain-containing protein</fullName>
    </recommendedName>
</protein>
<dbReference type="eggNOG" id="ENOG5032SBZ">
    <property type="taxonomic scope" value="Bacteria"/>
</dbReference>
<keyword evidence="4" id="KW-1185">Reference proteome</keyword>
<keyword evidence="1" id="KW-0472">Membrane</keyword>
<accession>W7Y6P4</accession>
<dbReference type="RefSeq" id="WP_027471867.1">
    <property type="nucleotide sequence ID" value="NZ_BAMD01000033.1"/>
</dbReference>
<dbReference type="AlphaFoldDB" id="W7Y6P4"/>
<organism evidence="3 4">
    <name type="scientific">Saccharicrinis fermentans DSM 9555 = JCM 21142</name>
    <dbReference type="NCBI Taxonomy" id="869213"/>
    <lineage>
        <taxon>Bacteria</taxon>
        <taxon>Pseudomonadati</taxon>
        <taxon>Bacteroidota</taxon>
        <taxon>Bacteroidia</taxon>
        <taxon>Marinilabiliales</taxon>
        <taxon>Marinilabiliaceae</taxon>
        <taxon>Saccharicrinis</taxon>
    </lineage>
</organism>
<reference evidence="3 4" key="1">
    <citation type="journal article" date="2014" name="Genome Announc.">
        <title>Draft Genome Sequence of Cytophaga fermentans JCM 21142T, a Facultative Anaerobe Isolated from Marine Mud.</title>
        <authorList>
            <person name="Starns D."/>
            <person name="Oshima K."/>
            <person name="Suda W."/>
            <person name="Iino T."/>
            <person name="Yuki M."/>
            <person name="Inoue J."/>
            <person name="Kitamura K."/>
            <person name="Iida T."/>
            <person name="Darby A."/>
            <person name="Hattori M."/>
            <person name="Ohkuma M."/>
        </authorList>
    </citation>
    <scope>NUCLEOTIDE SEQUENCE [LARGE SCALE GENOMIC DNA]</scope>
    <source>
        <strain evidence="3 4">JCM 21142</strain>
    </source>
</reference>
<dbReference type="InterPro" id="IPR046714">
    <property type="entry name" value="DUF6787"/>
</dbReference>
<keyword evidence="1" id="KW-0812">Transmembrane</keyword>
<gene>
    <name evidence="3" type="ORF">JCM21142_72601</name>
</gene>
<feature type="transmembrane region" description="Helical" evidence="1">
    <location>
        <begin position="15"/>
        <end position="34"/>
    </location>
</feature>
<evidence type="ECO:0000259" key="2">
    <source>
        <dbReference type="Pfam" id="PF20584"/>
    </source>
</evidence>
<evidence type="ECO:0000256" key="1">
    <source>
        <dbReference type="SAM" id="Phobius"/>
    </source>
</evidence>
<feature type="domain" description="DUF6787" evidence="2">
    <location>
        <begin position="19"/>
        <end position="95"/>
    </location>
</feature>
<comment type="caution">
    <text evidence="3">The sequence shown here is derived from an EMBL/GenBank/DDBJ whole genome shotgun (WGS) entry which is preliminary data.</text>
</comment>
<evidence type="ECO:0000313" key="3">
    <source>
        <dbReference type="EMBL" id="GAF03912.1"/>
    </source>
</evidence>
<name>W7Y6P4_9BACT</name>
<dbReference type="Proteomes" id="UP000019402">
    <property type="component" value="Unassembled WGS sequence"/>
</dbReference>
<feature type="transmembrane region" description="Helical" evidence="1">
    <location>
        <begin position="54"/>
        <end position="77"/>
    </location>
</feature>
<keyword evidence="1" id="KW-1133">Transmembrane helix</keyword>
<dbReference type="OrthoDB" id="1151370at2"/>
<sequence>MLERLRIRWGLKYKWQIIIILIVFSITGSMAVYVRKVVFDLLGIDADTSLWIKIPMYVITIIPAYQILLLVIGFAFGQFKFFYNFQKKSFGRFIRKKKSPEEIV</sequence>
<dbReference type="STRING" id="869213.GCA_000517085_02225"/>
<proteinExistence type="predicted"/>